<name>A0A0F6W6Z9_9BACT</name>
<dbReference type="RefSeq" id="WP_053236186.1">
    <property type="nucleotide sequence ID" value="NZ_CP011125.1"/>
</dbReference>
<dbReference type="OrthoDB" id="9777444at2"/>
<dbReference type="EMBL" id="CP011125">
    <property type="protein sequence ID" value="AKF09100.1"/>
    <property type="molecule type" value="Genomic_DNA"/>
</dbReference>
<evidence type="ECO:0000313" key="2">
    <source>
        <dbReference type="EMBL" id="AKF09100.1"/>
    </source>
</evidence>
<organism evidence="2 3">
    <name type="scientific">Sandaracinus amylolyticus</name>
    <dbReference type="NCBI Taxonomy" id="927083"/>
    <lineage>
        <taxon>Bacteria</taxon>
        <taxon>Pseudomonadati</taxon>
        <taxon>Myxococcota</taxon>
        <taxon>Polyangia</taxon>
        <taxon>Polyangiales</taxon>
        <taxon>Sandaracinaceae</taxon>
        <taxon>Sandaracinus</taxon>
    </lineage>
</organism>
<reference evidence="2 3" key="1">
    <citation type="submission" date="2015-03" db="EMBL/GenBank/DDBJ databases">
        <title>Genome assembly of Sandaracinus amylolyticus DSM 53668.</title>
        <authorList>
            <person name="Sharma G."/>
            <person name="Subramanian S."/>
        </authorList>
    </citation>
    <scope>NUCLEOTIDE SEQUENCE [LARGE SCALE GENOMIC DNA]</scope>
    <source>
        <strain evidence="2 3">DSM 53668</strain>
    </source>
</reference>
<sequence length="655" mass="71710">MTTTNAKRPTVQRMVLFKHGVAHVERGGPCEGSFELSFEREEMKDVLKSLAVWVAAGDARPTAIAFDKPDDPERALAARGLVLPPEESFSALLTAFRGRRVSVKEDQTTITGEVIGLEMRRVDQGVRPLVALRVERGAIRVVDLERVREVLLDDPVAAADLELLLDRRRAASSHERRSVRIGVDGRADDLRVSYVVPAPVWRVSYRIVAAATETVVSAWAIVHNPLDEDVEDVALTLTTGQPISFDIDLYRPKTVQRVVVEESSRAASAPTQYERAPRVAKALAPAAAPAGFGGPPAAPMMAAVAAPPPPPQPGMPAQAMFQAADGAALLEDRGELFEYRIAQPITLPRGGSALAPLLAAPAEARKERIWRAGTPPTPDLVLSFDNHTGAVLEEGPAVIYDEGVYAGEAMVPYTVRGASVKLAYAKDLAVRCKHESSTRWVATGVRLADRFLAEEQRIEDRHVLRADSDHDEEVEVVFELPKRNERRLADRTAKPFEETASWRRFRAKVPPRGHVELEVVELGHGSRRIEYASLSPAQLSEWLRVGVLEGPLADALSEIVSAWAEATAHDARAHQLEQQRAQVQQGQSKISEQLQVLREGGAEGELRLRYVRELGQAQDRVNALEQDAASARAAADAARKRAETRLAQVLGRPPR</sequence>
<evidence type="ECO:0008006" key="4">
    <source>
        <dbReference type="Google" id="ProtNLM"/>
    </source>
</evidence>
<protein>
    <recommendedName>
        <fullName evidence="4">DUF4139 domain-containing protein</fullName>
    </recommendedName>
</protein>
<evidence type="ECO:0000313" key="3">
    <source>
        <dbReference type="Proteomes" id="UP000034883"/>
    </source>
</evidence>
<proteinExistence type="predicted"/>
<dbReference type="STRING" id="927083.DB32_006249"/>
<dbReference type="KEGG" id="samy:DB32_006249"/>
<evidence type="ECO:0000256" key="1">
    <source>
        <dbReference type="SAM" id="Coils"/>
    </source>
</evidence>
<gene>
    <name evidence="2" type="ORF">DB32_006249</name>
</gene>
<keyword evidence="3" id="KW-1185">Reference proteome</keyword>
<keyword evidence="1" id="KW-0175">Coiled coil</keyword>
<feature type="coiled-coil region" evidence="1">
    <location>
        <begin position="607"/>
        <end position="641"/>
    </location>
</feature>
<dbReference type="Proteomes" id="UP000034883">
    <property type="component" value="Chromosome"/>
</dbReference>
<dbReference type="AlphaFoldDB" id="A0A0F6W6Z9"/>
<accession>A0A0F6W6Z9</accession>